<name>A0ABT9Q9X9_9ACTN</name>
<comment type="caution">
    <text evidence="1">The sequence shown here is derived from an EMBL/GenBank/DDBJ whole genome shotgun (WGS) entry which is preliminary data.</text>
</comment>
<evidence type="ECO:0000313" key="1">
    <source>
        <dbReference type="EMBL" id="MDP9843524.1"/>
    </source>
</evidence>
<accession>A0ABT9Q9X9</accession>
<dbReference type="RefSeq" id="WP_307557769.1">
    <property type="nucleotide sequence ID" value="NZ_JAUSQU010000001.1"/>
</dbReference>
<protein>
    <submittedName>
        <fullName evidence="1">Uncharacterized protein</fullName>
    </submittedName>
</protein>
<reference evidence="1 2" key="1">
    <citation type="submission" date="2023-07" db="EMBL/GenBank/DDBJ databases">
        <title>Sequencing the genomes of 1000 actinobacteria strains.</title>
        <authorList>
            <person name="Klenk H.-P."/>
        </authorList>
    </citation>
    <scope>NUCLEOTIDE SEQUENCE [LARGE SCALE GENOMIC DNA]</scope>
    <source>
        <strain evidence="1 2">DSM 46740</strain>
    </source>
</reference>
<dbReference type="Proteomes" id="UP001225356">
    <property type="component" value="Unassembled WGS sequence"/>
</dbReference>
<keyword evidence="2" id="KW-1185">Reference proteome</keyword>
<sequence>MATFSLIDIVSPYVLGGAAIGEPFHELLSVLFVTEVESAFDDNGVVVSGIARFSAEVAANPPVYTPPATISWQGALAVDHNTVRTPGAYWDFADIAITFRLSIPRQSSPAADAVLAGGLGDPGVQNLLSSLGQGQPAPGTPAADAPGTVFHLDLLMDAATLHLPFLTGAKLLPDGRLAPDSGTPEVTLVMPKIKLSFAQTAGGPGTDPLFTIGLDSWAAHDIDDPAGAGYGEPLRMNPSYALLGPADWFGFGFASVLVDLSGTATPPELMAKFGIGEDFRGLYLPDVRVFLQPGGATGLAFDVSARELLIGIGPEGGVSGIFGLDVVKPDSPQAGTVTVYDDFGTMIRRVEIPDSPGPGPAPVLVVDPTPVPASPKWVVDVTGGQPPYNISVDGQVQTSTAVAVTIPVGSKTKTVEVVITDVHTAQQRHATFPLILTAGSLTAPQGSVPGAASYSTCPTWIEGRLDGG</sequence>
<dbReference type="EMBL" id="JAUSQU010000001">
    <property type="protein sequence ID" value="MDP9843524.1"/>
    <property type="molecule type" value="Genomic_DNA"/>
</dbReference>
<gene>
    <name evidence="1" type="ORF">J2853_002735</name>
</gene>
<proteinExistence type="predicted"/>
<evidence type="ECO:0000313" key="2">
    <source>
        <dbReference type="Proteomes" id="UP001225356"/>
    </source>
</evidence>
<organism evidence="1 2">
    <name type="scientific">Streptosporangium lutulentum</name>
    <dbReference type="NCBI Taxonomy" id="1461250"/>
    <lineage>
        <taxon>Bacteria</taxon>
        <taxon>Bacillati</taxon>
        <taxon>Actinomycetota</taxon>
        <taxon>Actinomycetes</taxon>
        <taxon>Streptosporangiales</taxon>
        <taxon>Streptosporangiaceae</taxon>
        <taxon>Streptosporangium</taxon>
    </lineage>
</organism>